<dbReference type="Pfam" id="PF24755">
    <property type="entry name" value="SpoVR_C"/>
    <property type="match status" value="1"/>
</dbReference>
<evidence type="ECO:0000313" key="4">
    <source>
        <dbReference type="Proteomes" id="UP000191554"/>
    </source>
</evidence>
<protein>
    <submittedName>
        <fullName evidence="3">SpoVR family protein</fullName>
    </submittedName>
</protein>
<dbReference type="PANTHER" id="PTHR30029:SF2">
    <property type="entry name" value="STAGE V SPORULATION PROTEIN R"/>
    <property type="match status" value="1"/>
</dbReference>
<comment type="caution">
    <text evidence="3">The sequence shown here is derived from an EMBL/GenBank/DDBJ whole genome shotgun (WGS) entry which is preliminary data.</text>
</comment>
<dbReference type="Pfam" id="PF04293">
    <property type="entry name" value="SpoVR"/>
    <property type="match status" value="1"/>
</dbReference>
<dbReference type="OrthoDB" id="9784270at2"/>
<gene>
    <name evidence="3" type="ORF">CLHUN_00730</name>
</gene>
<reference evidence="3 4" key="1">
    <citation type="submission" date="2017-03" db="EMBL/GenBank/DDBJ databases">
        <title>Genome sequence of Clostridium hungatei DSM 14427.</title>
        <authorList>
            <person name="Poehlein A."/>
            <person name="Daniel R."/>
        </authorList>
    </citation>
    <scope>NUCLEOTIDE SEQUENCE [LARGE SCALE GENOMIC DNA]</scope>
    <source>
        <strain evidence="3 4">DSM 14427</strain>
    </source>
</reference>
<feature type="domain" description="SpoVR-like C-terminal" evidence="2">
    <location>
        <begin position="392"/>
        <end position="439"/>
    </location>
</feature>
<evidence type="ECO:0000259" key="2">
    <source>
        <dbReference type="Pfam" id="PF24755"/>
    </source>
</evidence>
<keyword evidence="4" id="KW-1185">Reference proteome</keyword>
<dbReference type="InterPro" id="IPR056174">
    <property type="entry name" value="SpoVR_N"/>
</dbReference>
<evidence type="ECO:0000313" key="3">
    <source>
        <dbReference type="EMBL" id="OPX46257.1"/>
    </source>
</evidence>
<dbReference type="InterPro" id="IPR057008">
    <property type="entry name" value="SpoVR-like_C"/>
</dbReference>
<name>A0A1V4SSN6_RUMHU</name>
<organism evidence="3 4">
    <name type="scientific">Ruminiclostridium hungatei</name>
    <name type="common">Clostridium hungatei</name>
    <dbReference type="NCBI Taxonomy" id="48256"/>
    <lineage>
        <taxon>Bacteria</taxon>
        <taxon>Bacillati</taxon>
        <taxon>Bacillota</taxon>
        <taxon>Clostridia</taxon>
        <taxon>Eubacteriales</taxon>
        <taxon>Oscillospiraceae</taxon>
        <taxon>Ruminiclostridium</taxon>
    </lineage>
</organism>
<dbReference type="Proteomes" id="UP000191554">
    <property type="component" value="Unassembled WGS sequence"/>
</dbReference>
<dbReference type="PANTHER" id="PTHR30029">
    <property type="entry name" value="STAGE V SPORULATION PROTEIN R"/>
    <property type="match status" value="1"/>
</dbReference>
<dbReference type="EMBL" id="MZGX01000001">
    <property type="protein sequence ID" value="OPX46257.1"/>
    <property type="molecule type" value="Genomic_DNA"/>
</dbReference>
<dbReference type="RefSeq" id="WP_080062580.1">
    <property type="nucleotide sequence ID" value="NZ_MZGX01000001.1"/>
</dbReference>
<feature type="domain" description="SpoVR protein-like N-terminal" evidence="1">
    <location>
        <begin position="5"/>
        <end position="389"/>
    </location>
</feature>
<accession>A0A1V4SSN6</accession>
<dbReference type="STRING" id="48256.CLHUN_00730"/>
<evidence type="ECO:0000259" key="1">
    <source>
        <dbReference type="Pfam" id="PF04293"/>
    </source>
</evidence>
<sequence length="462" mass="54567">MTDFSIADLEYWNERIEGIAKEYGLDYYNQEFEIINYEDMIGYESYVGMPSHYPHWSYGKSYERIKTLHKYNLTGLPYEMVINSNPCLAYLMKDNSLLLQVLTIAHVYAHNDFFKNNRLFKLGTKAEYTVEMFKNHANRIREYISDPSIGYARVERILNAAHAVKLQTERVVDFQNRSEKPAKGVSALTENNRDFPHLERYSQRLDQGDNKNSFQEVKIPPNPQEDILKFIIEYGRLQDWEKDIIAIVREEASYFIPQIETKIMNEGWASFWHYNILNSLELPQSMHVEFLRRHNEVIRPLKSSINPYYIGFKIFESISEKHGFDKIFEIRENERDQSFIRRYLTEELCNEMNLFEYVSAGNDYMISEVSDEDGWRVVRDTLCSTVGIGSIPTIRIEEWNQKENTLVLAHEYDGRELELSYAYETLKHVVDLWNGKLLLITQLEGKKKNISCDEQKRISLYG</sequence>
<proteinExistence type="predicted"/>
<dbReference type="AlphaFoldDB" id="A0A1V4SSN6"/>
<dbReference type="InterPro" id="IPR007390">
    <property type="entry name" value="Spore_V_R"/>
</dbReference>